<name>A0A1I7TEU9_9PELO</name>
<evidence type="ECO:0000259" key="2">
    <source>
        <dbReference type="Pfam" id="PF21855"/>
    </source>
</evidence>
<feature type="compositionally biased region" description="Acidic residues" evidence="1">
    <location>
        <begin position="449"/>
        <end position="471"/>
    </location>
</feature>
<dbReference type="PANTHER" id="PTHR21556">
    <property type="entry name" value="TRESLIN"/>
    <property type="match status" value="1"/>
</dbReference>
<sequence length="889" mass="100278">MRDHAKQDHPAPPEPKTFEDAAFEMISTVSPIKLPRENIPFDSVRQIVLTEILRSKQKTRPSTNGRRNMDDLLLDEAATSSSSSSHLGESSSSILERGTMTDDGETGTPRPIAARLYGDNTRSSTTSTSSAAGPSGSSDNTETTKKKPLNYREKRLAEIRAARMKKYRENAEIVEFKCEESGLLEAFEKFYGEILTEEACPANVYYRIVESLDFYFRAKTWESNCPKLLCEFLCENILKSCQELNELHEKSSSSDEWKSREIQIQVLLTLHVFVVTDERKWLDEAINKMRMIFIAVGAAKLRTFVEEPVTDIFLDLIGDSLATIYEELCINLPADLLQYNNGMFRMTESDDTFPVKRRNGIANRLEQVLLENSDNFGVGASERPSRATALSEAPKRRSLKRKNEEIPKELLSPNRPTRATVGRSDYKQFFVEDTPDEKYKKRIIKKEVEEDEDEEEPEDADEEEEEEEEEVVVTVVSRRKKKLTIKEEIEEEVKQTPVAKLRASAASHNGKRCSKRLSDLVKLSEERSQVPKKARESLSKIVEKAKTPARSFTRPTRKSVLFGETPTSSPATISSGKKSRSSLIARFTQLEEKNSPEETELSVDTSGGHDLPTTSSESTTPVIRERSSRNKRPSARFRDDPSEHKNTVKQEPEDSEFDEIEMKSPRSTKSSASSAPATPATKWTDRKLRRQLGLTREDLNRYRDAMLSTGARNTNKNESINWENAQVNRAGRVKGAGAGEDGAPIFGIARRNVRTMICHVLLNETNPDTSFNWNKVKFDELGDKPRTRQLESLFKNPEAYMESLKQQYIKSKTSPLKRSRSAAGAISSEQSTSSLDFPALKRRKICSNKLSPKKKSEEIASASISASSSAPTLQNDDFDEFGFETEADV</sequence>
<feature type="compositionally biased region" description="Low complexity" evidence="1">
    <location>
        <begin position="859"/>
        <end position="871"/>
    </location>
</feature>
<dbReference type="STRING" id="1561998.A0A1I7TEU9"/>
<feature type="region of interest" description="Disordered" evidence="1">
    <location>
        <begin position="442"/>
        <end position="472"/>
    </location>
</feature>
<feature type="compositionally biased region" description="Basic and acidic residues" evidence="1">
    <location>
        <begin position="516"/>
        <end position="546"/>
    </location>
</feature>
<feature type="domain" description="Treslin STD" evidence="2">
    <location>
        <begin position="210"/>
        <end position="328"/>
    </location>
</feature>
<reference evidence="4" key="1">
    <citation type="submission" date="2016-11" db="UniProtKB">
        <authorList>
            <consortium name="WormBaseParasite"/>
        </authorList>
    </citation>
    <scope>IDENTIFICATION</scope>
</reference>
<dbReference type="WBParaSite" id="Csp11.Scaffold595.g5249.t1">
    <property type="protein sequence ID" value="Csp11.Scaffold595.g5249.t1"/>
    <property type="gene ID" value="Csp11.Scaffold595.g5249"/>
</dbReference>
<evidence type="ECO:0000313" key="3">
    <source>
        <dbReference type="Proteomes" id="UP000095282"/>
    </source>
</evidence>
<feature type="region of interest" description="Disordered" evidence="1">
    <location>
        <begin position="77"/>
        <end position="151"/>
    </location>
</feature>
<keyword evidence="3" id="KW-1185">Reference proteome</keyword>
<feature type="region of interest" description="Disordered" evidence="1">
    <location>
        <begin position="848"/>
        <end position="877"/>
    </location>
</feature>
<accession>A0A1I7TEU9</accession>
<dbReference type="PANTHER" id="PTHR21556:SF2">
    <property type="entry name" value="TRESLIN"/>
    <property type="match status" value="1"/>
</dbReference>
<feature type="compositionally biased region" description="Polar residues" evidence="1">
    <location>
        <begin position="612"/>
        <end position="621"/>
    </location>
</feature>
<feature type="region of interest" description="Disordered" evidence="1">
    <location>
        <begin position="491"/>
        <end position="689"/>
    </location>
</feature>
<dbReference type="GO" id="GO:0030174">
    <property type="term" value="P:regulation of DNA-templated DNA replication initiation"/>
    <property type="evidence" value="ECO:0007669"/>
    <property type="project" value="TreeGrafter"/>
</dbReference>
<dbReference type="Proteomes" id="UP000095282">
    <property type="component" value="Unplaced"/>
</dbReference>
<feature type="region of interest" description="Disordered" evidence="1">
    <location>
        <begin position="376"/>
        <end position="427"/>
    </location>
</feature>
<evidence type="ECO:0000313" key="4">
    <source>
        <dbReference type="WBParaSite" id="Csp11.Scaffold595.g5249.t1"/>
    </source>
</evidence>
<dbReference type="GO" id="GO:0005634">
    <property type="term" value="C:nucleus"/>
    <property type="evidence" value="ECO:0007669"/>
    <property type="project" value="InterPro"/>
</dbReference>
<feature type="compositionally biased region" description="Basic and acidic residues" evidence="1">
    <location>
        <begin position="636"/>
        <end position="652"/>
    </location>
</feature>
<organism evidence="3 4">
    <name type="scientific">Caenorhabditis tropicalis</name>
    <dbReference type="NCBI Taxonomy" id="1561998"/>
    <lineage>
        <taxon>Eukaryota</taxon>
        <taxon>Metazoa</taxon>
        <taxon>Ecdysozoa</taxon>
        <taxon>Nematoda</taxon>
        <taxon>Chromadorea</taxon>
        <taxon>Rhabditida</taxon>
        <taxon>Rhabditina</taxon>
        <taxon>Rhabditomorpha</taxon>
        <taxon>Rhabditoidea</taxon>
        <taxon>Rhabditidae</taxon>
        <taxon>Peloderinae</taxon>
        <taxon>Caenorhabditis</taxon>
    </lineage>
</organism>
<dbReference type="AlphaFoldDB" id="A0A1I7TEU9"/>
<proteinExistence type="predicted"/>
<dbReference type="eggNOG" id="ENOG502THP2">
    <property type="taxonomic scope" value="Eukaryota"/>
</dbReference>
<feature type="compositionally biased region" description="Low complexity" evidence="1">
    <location>
        <begin position="123"/>
        <end position="138"/>
    </location>
</feature>
<dbReference type="GO" id="GO:0003682">
    <property type="term" value="F:chromatin binding"/>
    <property type="evidence" value="ECO:0007669"/>
    <property type="project" value="TreeGrafter"/>
</dbReference>
<feature type="compositionally biased region" description="Polar residues" evidence="1">
    <location>
        <begin position="565"/>
        <end position="576"/>
    </location>
</feature>
<dbReference type="GO" id="GO:0007095">
    <property type="term" value="P:mitotic G2 DNA damage checkpoint signaling"/>
    <property type="evidence" value="ECO:0007669"/>
    <property type="project" value="TreeGrafter"/>
</dbReference>
<protein>
    <submittedName>
        <fullName evidence="4">Treslin_N domain-containing protein</fullName>
    </submittedName>
</protein>
<dbReference type="InterPro" id="IPR053920">
    <property type="entry name" value="Treslin_STD"/>
</dbReference>
<dbReference type="GO" id="GO:0006260">
    <property type="term" value="P:DNA replication"/>
    <property type="evidence" value="ECO:0007669"/>
    <property type="project" value="InterPro"/>
</dbReference>
<dbReference type="GO" id="GO:0010212">
    <property type="term" value="P:response to ionizing radiation"/>
    <property type="evidence" value="ECO:0007669"/>
    <property type="project" value="InterPro"/>
</dbReference>
<dbReference type="Pfam" id="PF21855">
    <property type="entry name" value="Treslin_STD"/>
    <property type="match status" value="1"/>
</dbReference>
<feature type="compositionally biased region" description="Basic and acidic residues" evidence="1">
    <location>
        <begin position="142"/>
        <end position="151"/>
    </location>
</feature>
<feature type="compositionally biased region" description="Low complexity" evidence="1">
    <location>
        <begin position="665"/>
        <end position="682"/>
    </location>
</feature>
<dbReference type="InterPro" id="IPR026153">
    <property type="entry name" value="Treslin"/>
</dbReference>
<evidence type="ECO:0000256" key="1">
    <source>
        <dbReference type="SAM" id="MobiDB-lite"/>
    </source>
</evidence>
<feature type="compositionally biased region" description="Low complexity" evidence="1">
    <location>
        <begin position="80"/>
        <end position="93"/>
    </location>
</feature>
<dbReference type="GO" id="GO:0033314">
    <property type="term" value="P:mitotic DNA replication checkpoint signaling"/>
    <property type="evidence" value="ECO:0007669"/>
    <property type="project" value="InterPro"/>
</dbReference>